<dbReference type="AlphaFoldDB" id="F3PR86"/>
<evidence type="ECO:0000313" key="6">
    <source>
        <dbReference type="Proteomes" id="UP000003416"/>
    </source>
</evidence>
<keyword evidence="1" id="KW-0479">Metal-binding</keyword>
<feature type="domain" description="Calcineurin-like phosphoesterase" evidence="4">
    <location>
        <begin position="130"/>
        <end position="291"/>
    </location>
</feature>
<sequence>MMKKLFYIPVLLLLLLSSCKSKRNLVSSLPQQVMKGDSTRLSDTIGLSSALSPMLTFDQSDLRNVRRRPVKRPAGKPKKEEPSKPHRQIVQRGTRITVKTVHVPSSYEGVSRIKVYDFTHRDVPAAFEGFRIAFVSDLHYKSLLKEKGLNDLVRLLIDQKADVLLIGGDFHEGCQYVPPVMAALAKVKTPMGTYAVLGNNDYEACYDDIVREMDHYGMHLLEHKVDTLNREGARILVAGVRNPFDLAQNGKSPTLGLSPDDFVILLTHTPDYAEDVPVTNSDLVLAGHTHGGQVTLFGLYAPIVPSHYGQRFLTGLKYNSKHIPMIITNGIGTSQKAVRMFAPAEVIMIVLHQLKD</sequence>
<dbReference type="Gene3D" id="3.60.21.10">
    <property type="match status" value="1"/>
</dbReference>
<accession>F3PR86</accession>
<dbReference type="Pfam" id="PF00149">
    <property type="entry name" value="Metallophos"/>
    <property type="match status" value="1"/>
</dbReference>
<dbReference type="InterPro" id="IPR051158">
    <property type="entry name" value="Metallophosphoesterase_sf"/>
</dbReference>
<dbReference type="GO" id="GO:0046872">
    <property type="term" value="F:metal ion binding"/>
    <property type="evidence" value="ECO:0007669"/>
    <property type="project" value="UniProtKB-KW"/>
</dbReference>
<name>F3PR86_9BACE</name>
<dbReference type="InterPro" id="IPR029052">
    <property type="entry name" value="Metallo-depent_PP-like"/>
</dbReference>
<dbReference type="CDD" id="cd07385">
    <property type="entry name" value="MPP_YkuE_C"/>
    <property type="match status" value="1"/>
</dbReference>
<dbReference type="GO" id="GO:0009245">
    <property type="term" value="P:lipid A biosynthetic process"/>
    <property type="evidence" value="ECO:0007669"/>
    <property type="project" value="TreeGrafter"/>
</dbReference>
<dbReference type="PANTHER" id="PTHR31302:SF31">
    <property type="entry name" value="PHOSPHODIESTERASE YAEI"/>
    <property type="match status" value="1"/>
</dbReference>
<evidence type="ECO:0000256" key="1">
    <source>
        <dbReference type="ARBA" id="ARBA00022723"/>
    </source>
</evidence>
<dbReference type="GO" id="GO:0016020">
    <property type="term" value="C:membrane"/>
    <property type="evidence" value="ECO:0007669"/>
    <property type="project" value="GOC"/>
</dbReference>
<evidence type="ECO:0000256" key="3">
    <source>
        <dbReference type="SAM" id="MobiDB-lite"/>
    </source>
</evidence>
<comment type="caution">
    <text evidence="5">The sequence shown here is derived from an EMBL/GenBank/DDBJ whole genome shotgun (WGS) entry which is preliminary data.</text>
</comment>
<evidence type="ECO:0000313" key="5">
    <source>
        <dbReference type="EMBL" id="EGF58434.1"/>
    </source>
</evidence>
<dbReference type="PANTHER" id="PTHR31302">
    <property type="entry name" value="TRANSMEMBRANE PROTEIN WITH METALLOPHOSPHOESTERASE DOMAIN-RELATED"/>
    <property type="match status" value="1"/>
</dbReference>
<reference evidence="5 6" key="1">
    <citation type="submission" date="2011-02" db="EMBL/GenBank/DDBJ databases">
        <authorList>
            <person name="Weinstock G."/>
            <person name="Sodergren E."/>
            <person name="Clifton S."/>
            <person name="Fulton L."/>
            <person name="Fulton B."/>
            <person name="Courtney L."/>
            <person name="Fronick C."/>
            <person name="Harrison M."/>
            <person name="Strong C."/>
            <person name="Farmer C."/>
            <person name="Delahaunty K."/>
            <person name="Markovic C."/>
            <person name="Hall O."/>
            <person name="Minx P."/>
            <person name="Tomlinson C."/>
            <person name="Mitreva M."/>
            <person name="Hou S."/>
            <person name="Chen J."/>
            <person name="Wollam A."/>
            <person name="Pepin K.H."/>
            <person name="Johnson M."/>
            <person name="Bhonagiri V."/>
            <person name="Zhang X."/>
            <person name="Suruliraj S."/>
            <person name="Warren W."/>
            <person name="Chinwalla A."/>
            <person name="Mardis E.R."/>
            <person name="Wilson R.K."/>
        </authorList>
    </citation>
    <scope>NUCLEOTIDE SEQUENCE [LARGE SCALE GENOMIC DNA]</scope>
    <source>
        <strain evidence="5 6">YIT 12057</strain>
    </source>
</reference>
<feature type="region of interest" description="Disordered" evidence="3">
    <location>
        <begin position="66"/>
        <end position="88"/>
    </location>
</feature>
<dbReference type="eggNOG" id="COG1408">
    <property type="taxonomic scope" value="Bacteria"/>
</dbReference>
<protein>
    <submittedName>
        <fullName evidence="5">Ser/Thr phosphatase family protein</fullName>
    </submittedName>
</protein>
<organism evidence="5 6">
    <name type="scientific">Bacteroides fluxus YIT 12057</name>
    <dbReference type="NCBI Taxonomy" id="763034"/>
    <lineage>
        <taxon>Bacteria</taxon>
        <taxon>Pseudomonadati</taxon>
        <taxon>Bacteroidota</taxon>
        <taxon>Bacteroidia</taxon>
        <taxon>Bacteroidales</taxon>
        <taxon>Bacteroidaceae</taxon>
        <taxon>Bacteroides</taxon>
    </lineage>
</organism>
<dbReference type="SUPFAM" id="SSF56300">
    <property type="entry name" value="Metallo-dependent phosphatases"/>
    <property type="match status" value="1"/>
</dbReference>
<keyword evidence="6" id="KW-1185">Reference proteome</keyword>
<evidence type="ECO:0000256" key="2">
    <source>
        <dbReference type="ARBA" id="ARBA00022801"/>
    </source>
</evidence>
<gene>
    <name evidence="5" type="ORF">HMPREF9446_01235</name>
</gene>
<evidence type="ECO:0000259" key="4">
    <source>
        <dbReference type="Pfam" id="PF00149"/>
    </source>
</evidence>
<dbReference type="HOGENOM" id="CLU_025443_3_1_10"/>
<dbReference type="Proteomes" id="UP000003416">
    <property type="component" value="Unassembled WGS sequence"/>
</dbReference>
<dbReference type="PROSITE" id="PS51257">
    <property type="entry name" value="PROKAR_LIPOPROTEIN"/>
    <property type="match status" value="1"/>
</dbReference>
<dbReference type="EMBL" id="AFBN01000022">
    <property type="protein sequence ID" value="EGF58434.1"/>
    <property type="molecule type" value="Genomic_DNA"/>
</dbReference>
<proteinExistence type="predicted"/>
<dbReference type="GO" id="GO:0008758">
    <property type="term" value="F:UDP-2,3-diacylglucosamine hydrolase activity"/>
    <property type="evidence" value="ECO:0007669"/>
    <property type="project" value="TreeGrafter"/>
</dbReference>
<feature type="compositionally biased region" description="Basic residues" evidence="3">
    <location>
        <begin position="66"/>
        <end position="76"/>
    </location>
</feature>
<keyword evidence="2" id="KW-0378">Hydrolase</keyword>
<dbReference type="InterPro" id="IPR004843">
    <property type="entry name" value="Calcineurin-like_PHP"/>
</dbReference>